<protein>
    <submittedName>
        <fullName evidence="2">Uncharacterized protein</fullName>
    </submittedName>
</protein>
<dbReference type="AlphaFoldDB" id="A0A222FFI4"/>
<keyword evidence="3" id="KW-1185">Reference proteome</keyword>
<name>A0A222FFI4_9GAMM</name>
<gene>
    <name evidence="2" type="ORF">CHH28_03675</name>
</gene>
<dbReference type="KEGG" id="bsan:CHH28_03675"/>
<feature type="transmembrane region" description="Helical" evidence="1">
    <location>
        <begin position="12"/>
        <end position="29"/>
    </location>
</feature>
<evidence type="ECO:0000256" key="1">
    <source>
        <dbReference type="SAM" id="Phobius"/>
    </source>
</evidence>
<keyword evidence="1" id="KW-0472">Membrane</keyword>
<evidence type="ECO:0000313" key="2">
    <source>
        <dbReference type="EMBL" id="ASP37827.1"/>
    </source>
</evidence>
<reference evidence="2 3" key="1">
    <citation type="submission" date="2017-07" db="EMBL/GenBank/DDBJ databases">
        <title>Annotated genome sequence of Bacterioplanes sanyensis isolated from Red Sea.</title>
        <authorList>
            <person name="Rehman Z.U."/>
        </authorList>
    </citation>
    <scope>NUCLEOTIDE SEQUENCE [LARGE SCALE GENOMIC DNA]</scope>
    <source>
        <strain evidence="2 3">NV9</strain>
    </source>
</reference>
<evidence type="ECO:0000313" key="3">
    <source>
        <dbReference type="Proteomes" id="UP000202440"/>
    </source>
</evidence>
<organism evidence="2 3">
    <name type="scientific">Bacterioplanes sanyensis</name>
    <dbReference type="NCBI Taxonomy" id="1249553"/>
    <lineage>
        <taxon>Bacteria</taxon>
        <taxon>Pseudomonadati</taxon>
        <taxon>Pseudomonadota</taxon>
        <taxon>Gammaproteobacteria</taxon>
        <taxon>Oceanospirillales</taxon>
        <taxon>Oceanospirillaceae</taxon>
        <taxon>Bacterioplanes</taxon>
    </lineage>
</organism>
<keyword evidence="1" id="KW-1133">Transmembrane helix</keyword>
<sequence length="98" mass="10775">MLTDTTQPMKYSVHWPIIAMAPVALFVMAEVSRLFSVNGLAMSAIWPVTAWLSASWLSGQRPAFFAQIPAYFAWCWWSQEYSLLVASGVTVSTAGGRG</sequence>
<keyword evidence="1" id="KW-0812">Transmembrane</keyword>
<dbReference type="EMBL" id="CP022530">
    <property type="protein sequence ID" value="ASP37827.1"/>
    <property type="molecule type" value="Genomic_DNA"/>
</dbReference>
<dbReference type="RefSeq" id="WP_094059036.1">
    <property type="nucleotide sequence ID" value="NZ_CP022530.1"/>
</dbReference>
<dbReference type="Proteomes" id="UP000202440">
    <property type="component" value="Chromosome"/>
</dbReference>
<proteinExistence type="predicted"/>
<accession>A0A222FFI4</accession>